<dbReference type="Proteomes" id="UP001517247">
    <property type="component" value="Unassembled WGS sequence"/>
</dbReference>
<accession>A0ABW9JAE1</accession>
<evidence type="ECO:0000313" key="2">
    <source>
        <dbReference type="Proteomes" id="UP001517247"/>
    </source>
</evidence>
<dbReference type="RefSeq" id="WP_138724572.1">
    <property type="nucleotide sequence ID" value="NZ_SSHJ02000009.1"/>
</dbReference>
<evidence type="ECO:0000313" key="1">
    <source>
        <dbReference type="EMBL" id="MFN0257491.1"/>
    </source>
</evidence>
<comment type="caution">
    <text evidence="1">The sequence shown here is derived from an EMBL/GenBank/DDBJ whole genome shotgun (WGS) entry which is preliminary data.</text>
</comment>
<name>A0ABW9JAE1_9SPHI</name>
<proteinExistence type="predicted"/>
<keyword evidence="2" id="KW-1185">Reference proteome</keyword>
<sequence>MENSEDIYCYQPLKPKVATATTFEITVEGEKLRVKNQHINCLFSNLTAATFDACYNDYVQHLNMNFAPVYINGKLYQLKPIEQEYLMQKIITSWIYYYTINNLPVEVKRADFTHPYMVDYVLGLLDGKFGKDTEVSLAVGASILRQDLEEYNSNVAGRRRYYDR</sequence>
<dbReference type="EMBL" id="SSHJ02000009">
    <property type="protein sequence ID" value="MFN0257491.1"/>
    <property type="molecule type" value="Genomic_DNA"/>
</dbReference>
<reference evidence="1 2" key="1">
    <citation type="submission" date="2024-12" db="EMBL/GenBank/DDBJ databases">
        <authorList>
            <person name="Hu S."/>
        </authorList>
    </citation>
    <scope>NUCLEOTIDE SEQUENCE [LARGE SCALE GENOMIC DNA]</scope>
    <source>
        <strain evidence="1 2">THG-T11</strain>
    </source>
</reference>
<protein>
    <recommendedName>
        <fullName evidence="3">DUF3822 family protein</fullName>
    </recommendedName>
</protein>
<gene>
    <name evidence="1" type="ORF">E6A44_018025</name>
</gene>
<evidence type="ECO:0008006" key="3">
    <source>
        <dbReference type="Google" id="ProtNLM"/>
    </source>
</evidence>
<organism evidence="1 2">
    <name type="scientific">Pedobacter ureilyticus</name>
    <dbReference type="NCBI Taxonomy" id="1393051"/>
    <lineage>
        <taxon>Bacteria</taxon>
        <taxon>Pseudomonadati</taxon>
        <taxon>Bacteroidota</taxon>
        <taxon>Sphingobacteriia</taxon>
        <taxon>Sphingobacteriales</taxon>
        <taxon>Sphingobacteriaceae</taxon>
        <taxon>Pedobacter</taxon>
    </lineage>
</organism>